<dbReference type="Proteomes" id="UP000694890">
    <property type="component" value="Linkage group LG19"/>
</dbReference>
<accession>A0AAJ7VL54</accession>
<name>A0AAJ7VL54_LATCA</name>
<dbReference type="InterPro" id="IPR010326">
    <property type="entry name" value="EXOC3/Sec6"/>
</dbReference>
<comment type="similarity">
    <text evidence="1">Belongs to the SEC6 family.</text>
</comment>
<dbReference type="GO" id="GO:0000145">
    <property type="term" value="C:exocyst"/>
    <property type="evidence" value="ECO:0007669"/>
    <property type="project" value="InterPro"/>
</dbReference>
<dbReference type="AlphaFoldDB" id="A0AAJ7VL54"/>
<dbReference type="GO" id="GO:0000149">
    <property type="term" value="F:SNARE binding"/>
    <property type="evidence" value="ECO:0007669"/>
    <property type="project" value="TreeGrafter"/>
</dbReference>
<dbReference type="GO" id="GO:0006887">
    <property type="term" value="P:exocytosis"/>
    <property type="evidence" value="ECO:0007669"/>
    <property type="project" value="InterPro"/>
</dbReference>
<protein>
    <submittedName>
        <fullName evidence="4">Tumor necrosis factor alpha-induced protein 2 isoform X1</fullName>
    </submittedName>
</protein>
<evidence type="ECO:0000313" key="3">
    <source>
        <dbReference type="Proteomes" id="UP000694890"/>
    </source>
</evidence>
<evidence type="ECO:0000256" key="1">
    <source>
        <dbReference type="ARBA" id="ARBA00009447"/>
    </source>
</evidence>
<dbReference type="Pfam" id="PF06046">
    <property type="entry name" value="Sec6"/>
    <property type="match status" value="1"/>
</dbReference>
<dbReference type="KEGG" id="lcf:108902208"/>
<dbReference type="RefSeq" id="XP_018559497.2">
    <property type="nucleotide sequence ID" value="XM_018703981.2"/>
</dbReference>
<sequence length="675" mass="76948">MCLTLRGCLPCRSCREKDLPAPSSNSSRTRMRTRSDSSEPDGTRPNFLPGLTARASGGNWFRGKLPRLFRSPRGQDTVNITSTTDGHHSPKDEEPQNVILTFEENLGLHKYSEASQLLIQREESLFGEITELDSLARHEEEVNDLAEDYGILKRNILQTLLQSLKADANTEALTSAVKAIYQEDKQDGLWRQTDRTRPGWRPNSWRELHDATLHNLVNERMDYPSTPSANQEGQSSVEAHIHSMGRQLKDDLLMVVEVVRNCYPPETDICNVYARLYHQTFSARLRKVADFGLEDKDCQFLLRWVNEYYPGLLQKPALASEINAEALGKLLPPELLEPLEEQYLSKQQHELMTYIRRVLEEAKEMWNNGQEPMREDGCYVSPVAYDIIQLVNGMVTSAKTVLGDLHKAQSITSKLNGLMQSFKTFQDEVMRQNKPNSKAFTKANLGNIEQFRDTLTKNGDLFLEDVRKDCLSVLTDMKESAHMYLLSPVHEVLKPQYRKLGTSDWLNKPLFEKLLVSIQAEIQELQGSKESCHQELMSKFHQEVTVEYVKRLLRGEVKLKDKERQDKAYVTVKNDAERLHSLFIKMGSKEDWLKEILIKIAEVLKLQELPAIQMQVASLGSAFPDLSEKHVSALLKLKTNFSRADRKTVKATLTDTLTVAGETGAPPFFSKVQVR</sequence>
<feature type="region of interest" description="Disordered" evidence="2">
    <location>
        <begin position="18"/>
        <end position="50"/>
    </location>
</feature>
<gene>
    <name evidence="4" type="primary">LOC108902208</name>
</gene>
<proteinExistence type="inferred from homology"/>
<evidence type="ECO:0000256" key="2">
    <source>
        <dbReference type="SAM" id="MobiDB-lite"/>
    </source>
</evidence>
<dbReference type="Gene3D" id="1.10.357.70">
    <property type="entry name" value="Exocyst complex component Sec6, C-terminal domain"/>
    <property type="match status" value="1"/>
</dbReference>
<dbReference type="PANTHER" id="PTHR21292:SF4">
    <property type="entry name" value="TUMOR NECROSIS FACTOR ALPHA-INDUCED PROTEIN 2"/>
    <property type="match status" value="1"/>
</dbReference>
<dbReference type="PANTHER" id="PTHR21292">
    <property type="entry name" value="EXOCYST COMPLEX COMPONENT SEC6-RELATED"/>
    <property type="match status" value="1"/>
</dbReference>
<feature type="region of interest" description="Disordered" evidence="2">
    <location>
        <begin position="72"/>
        <end position="95"/>
    </location>
</feature>
<reference evidence="4" key="1">
    <citation type="submission" date="2025-08" db="UniProtKB">
        <authorList>
            <consortium name="RefSeq"/>
        </authorList>
    </citation>
    <scope>IDENTIFICATION</scope>
    <source>
        <tissue evidence="4">Brain</tissue>
    </source>
</reference>
<dbReference type="InterPro" id="IPR042532">
    <property type="entry name" value="EXOC3/Sec6_C"/>
</dbReference>
<organism evidence="3 4">
    <name type="scientific">Lates calcarifer</name>
    <name type="common">Barramundi</name>
    <name type="synonym">Holocentrus calcarifer</name>
    <dbReference type="NCBI Taxonomy" id="8187"/>
    <lineage>
        <taxon>Eukaryota</taxon>
        <taxon>Metazoa</taxon>
        <taxon>Chordata</taxon>
        <taxon>Craniata</taxon>
        <taxon>Vertebrata</taxon>
        <taxon>Euteleostomi</taxon>
        <taxon>Actinopterygii</taxon>
        <taxon>Neopterygii</taxon>
        <taxon>Teleostei</taxon>
        <taxon>Neoteleostei</taxon>
        <taxon>Acanthomorphata</taxon>
        <taxon>Carangaria</taxon>
        <taxon>Carangaria incertae sedis</taxon>
        <taxon>Centropomidae</taxon>
        <taxon>Lates</taxon>
    </lineage>
</organism>
<feature type="compositionally biased region" description="Polar residues" evidence="2">
    <location>
        <begin position="74"/>
        <end position="84"/>
    </location>
</feature>
<dbReference type="GO" id="GO:0051601">
    <property type="term" value="P:exocyst localization"/>
    <property type="evidence" value="ECO:0007669"/>
    <property type="project" value="TreeGrafter"/>
</dbReference>
<dbReference type="GeneID" id="108902208"/>
<evidence type="ECO:0000313" key="4">
    <source>
        <dbReference type="RefSeq" id="XP_018559497.2"/>
    </source>
</evidence>
<feature type="compositionally biased region" description="Basic and acidic residues" evidence="2">
    <location>
        <begin position="85"/>
        <end position="94"/>
    </location>
</feature>